<dbReference type="InterPro" id="IPR034593">
    <property type="entry name" value="DgoD-like"/>
</dbReference>
<dbReference type="Gene3D" id="3.20.20.120">
    <property type="entry name" value="Enolase-like C-terminal domain"/>
    <property type="match status" value="1"/>
</dbReference>
<dbReference type="GO" id="GO:0016829">
    <property type="term" value="F:lyase activity"/>
    <property type="evidence" value="ECO:0007669"/>
    <property type="project" value="UniProtKB-KW"/>
</dbReference>
<dbReference type="InterPro" id="IPR029017">
    <property type="entry name" value="Enolase-like_N"/>
</dbReference>
<dbReference type="CDD" id="cd03316">
    <property type="entry name" value="MR_like"/>
    <property type="match status" value="1"/>
</dbReference>
<dbReference type="Pfam" id="PF13378">
    <property type="entry name" value="MR_MLE_C"/>
    <property type="match status" value="1"/>
</dbReference>
<dbReference type="Pfam" id="PF02746">
    <property type="entry name" value="MR_MLE_N"/>
    <property type="match status" value="1"/>
</dbReference>
<dbReference type="PANTHER" id="PTHR48080">
    <property type="entry name" value="D-GALACTONATE DEHYDRATASE-RELATED"/>
    <property type="match status" value="1"/>
</dbReference>
<gene>
    <name evidence="3" type="ORF">METZ01_LOCUS102867</name>
</gene>
<dbReference type="Gene3D" id="3.30.390.10">
    <property type="entry name" value="Enolase-like, N-terminal domain"/>
    <property type="match status" value="1"/>
</dbReference>
<dbReference type="SMART" id="SM00922">
    <property type="entry name" value="MR_MLE"/>
    <property type="match status" value="1"/>
</dbReference>
<evidence type="ECO:0000313" key="3">
    <source>
        <dbReference type="EMBL" id="SVA50013.1"/>
    </source>
</evidence>
<evidence type="ECO:0000259" key="2">
    <source>
        <dbReference type="SMART" id="SM00922"/>
    </source>
</evidence>
<dbReference type="PANTHER" id="PTHR48080:SF2">
    <property type="entry name" value="D-GALACTONATE DEHYDRATASE"/>
    <property type="match status" value="1"/>
</dbReference>
<accession>A0A381WDI5</accession>
<dbReference type="EMBL" id="UINC01011320">
    <property type="protein sequence ID" value="SVA50013.1"/>
    <property type="molecule type" value="Genomic_DNA"/>
</dbReference>
<dbReference type="InterPro" id="IPR018110">
    <property type="entry name" value="Mandel_Rmase/mucon_lact_enz_CS"/>
</dbReference>
<evidence type="ECO:0000256" key="1">
    <source>
        <dbReference type="ARBA" id="ARBA00023239"/>
    </source>
</evidence>
<dbReference type="SFLD" id="SFLDS00001">
    <property type="entry name" value="Enolase"/>
    <property type="match status" value="1"/>
</dbReference>
<dbReference type="InterPro" id="IPR036849">
    <property type="entry name" value="Enolase-like_C_sf"/>
</dbReference>
<dbReference type="InterPro" id="IPR013342">
    <property type="entry name" value="Mandelate_racemase_C"/>
</dbReference>
<sequence length="368" mass="40143">MTDTVASVTPYIIPAEPITDQWWAHKAYVLVRVETQDGIVGWGECHLLTFREDAMVALLNRLAEWIIGRPAHDIRAFLRDAFGKFGQQRPGVGVYSAFAGIEIALWDILGKRLGVPIHRLLGGTCHETLPVYANIYTPNTHPPAAYGDIAARICAQGHTRIKLYPFTANTTVDEGVAILQAVADAVSPDVGLAVDLWRHATPARALMLARAMEPFNLLWIEDPFAPNDAASMRYLRDAIEQPLLTGETLPTRREFTDLFERRAVDIINPDICLSGILEIQVIAAMAEPAYITVSPHNSNSMALGTSAAIHASAGIPNLSPVEYFPLFETALDDVCTGRPHIEGGEVSIPDTPGLGVIFDDDAMAAFRV</sequence>
<dbReference type="PROSITE" id="PS00908">
    <property type="entry name" value="MR_MLE_1"/>
    <property type="match status" value="1"/>
</dbReference>
<dbReference type="SFLD" id="SFLDG00179">
    <property type="entry name" value="mandelate_racemase"/>
    <property type="match status" value="1"/>
</dbReference>
<feature type="domain" description="Mandelate racemase/muconate lactonizing enzyme C-terminal" evidence="2">
    <location>
        <begin position="143"/>
        <end position="242"/>
    </location>
</feature>
<name>A0A381WDI5_9ZZZZ</name>
<dbReference type="SUPFAM" id="SSF51604">
    <property type="entry name" value="Enolase C-terminal domain-like"/>
    <property type="match status" value="1"/>
</dbReference>
<dbReference type="GO" id="GO:0009063">
    <property type="term" value="P:amino acid catabolic process"/>
    <property type="evidence" value="ECO:0007669"/>
    <property type="project" value="InterPro"/>
</dbReference>
<dbReference type="InterPro" id="IPR013341">
    <property type="entry name" value="Mandelate_racemase_N_dom"/>
</dbReference>
<reference evidence="3" key="1">
    <citation type="submission" date="2018-05" db="EMBL/GenBank/DDBJ databases">
        <authorList>
            <person name="Lanie J.A."/>
            <person name="Ng W.-L."/>
            <person name="Kazmierczak K.M."/>
            <person name="Andrzejewski T.M."/>
            <person name="Davidsen T.M."/>
            <person name="Wayne K.J."/>
            <person name="Tettelin H."/>
            <person name="Glass J.I."/>
            <person name="Rusch D."/>
            <person name="Podicherti R."/>
            <person name="Tsui H.-C.T."/>
            <person name="Winkler M.E."/>
        </authorList>
    </citation>
    <scope>NUCLEOTIDE SEQUENCE</scope>
</reference>
<dbReference type="InterPro" id="IPR029065">
    <property type="entry name" value="Enolase_C-like"/>
</dbReference>
<proteinExistence type="predicted"/>
<protein>
    <recommendedName>
        <fullName evidence="2">Mandelate racemase/muconate lactonizing enzyme C-terminal domain-containing protein</fullName>
    </recommendedName>
</protein>
<organism evidence="3">
    <name type="scientific">marine metagenome</name>
    <dbReference type="NCBI Taxonomy" id="408172"/>
    <lineage>
        <taxon>unclassified sequences</taxon>
        <taxon>metagenomes</taxon>
        <taxon>ecological metagenomes</taxon>
    </lineage>
</organism>
<keyword evidence="1" id="KW-0456">Lyase</keyword>
<dbReference type="AlphaFoldDB" id="A0A381WDI5"/>
<dbReference type="SUPFAM" id="SSF54826">
    <property type="entry name" value="Enolase N-terminal domain-like"/>
    <property type="match status" value="1"/>
</dbReference>